<reference evidence="5" key="1">
    <citation type="submission" date="2020-06" db="EMBL/GenBank/DDBJ databases">
        <authorList>
            <person name="Huang Y."/>
        </authorList>
    </citation>
    <scope>NUCLEOTIDE SEQUENCE</scope>
</reference>
<evidence type="ECO:0000256" key="1">
    <source>
        <dbReference type="ARBA" id="ARBA00009333"/>
    </source>
</evidence>
<dbReference type="InterPro" id="IPR023753">
    <property type="entry name" value="FAD/NAD-binding_dom"/>
</dbReference>
<dbReference type="PANTHER" id="PTHR48105">
    <property type="entry name" value="THIOREDOXIN REDUCTASE 1-RELATED-RELATED"/>
    <property type="match status" value="1"/>
</dbReference>
<keyword evidence="3" id="KW-0560">Oxidoreductase</keyword>
<dbReference type="PRINTS" id="PR00368">
    <property type="entry name" value="FADPNR"/>
</dbReference>
<dbReference type="Gene3D" id="3.50.50.60">
    <property type="entry name" value="FAD/NAD(P)-binding domain"/>
    <property type="match status" value="2"/>
</dbReference>
<dbReference type="AlphaFoldDB" id="A0A7G4YWH4"/>
<keyword evidence="2" id="KW-0285">Flavoprotein</keyword>
<protein>
    <submittedName>
        <fullName evidence="5">Thioredoxin reductase</fullName>
    </submittedName>
</protein>
<evidence type="ECO:0000256" key="3">
    <source>
        <dbReference type="ARBA" id="ARBA00023002"/>
    </source>
</evidence>
<evidence type="ECO:0000313" key="5">
    <source>
        <dbReference type="EMBL" id="QMU95655.1"/>
    </source>
</evidence>
<organism evidence="5">
    <name type="scientific">Rhodotorula paludigena</name>
    <dbReference type="NCBI Taxonomy" id="86838"/>
    <lineage>
        <taxon>Eukaryota</taxon>
        <taxon>Fungi</taxon>
        <taxon>Dikarya</taxon>
        <taxon>Basidiomycota</taxon>
        <taxon>Pucciniomycotina</taxon>
        <taxon>Microbotryomycetes</taxon>
        <taxon>Sporidiobolales</taxon>
        <taxon>Sporidiobolaceae</taxon>
        <taxon>Rhodotorula</taxon>
    </lineage>
</organism>
<name>A0A7G4YWH4_9BASI</name>
<dbReference type="InterPro" id="IPR036188">
    <property type="entry name" value="FAD/NAD-bd_sf"/>
</dbReference>
<dbReference type="EMBL" id="MT635038">
    <property type="protein sequence ID" value="QMU95655.1"/>
    <property type="molecule type" value="mRNA"/>
</dbReference>
<dbReference type="PRINTS" id="PR00469">
    <property type="entry name" value="PNDRDTASEII"/>
</dbReference>
<evidence type="ECO:0000259" key="4">
    <source>
        <dbReference type="Pfam" id="PF07992"/>
    </source>
</evidence>
<sequence length="323" mass="34123">MTVLAHPLVDVIIVGGGPAGLAAALGVCRAARAAIVFDSGHYRNEGVSHFHTFPGRDHTDPSELRADARREIETRYPGAVIFIQGEVVEAKKVEDGSFELRDAVGRLFKGRKLVLATGSRDILPSIPGYVDCWPGQIYQCLFCDGIEHKSTATAAGVLCLSPDSFSHVPFNALTAKRFVPAVTVFTNGSISHNDPRLAPLLRKGLAVDHRLVARIEKLAADAQGGLRLHFVNGPPVDLAFLVHKPPTELSRASAHLASQLGLELTPGGEIALSNAFQQTSVEGVFAAGDCADPTKQVVRAVAQGVTAAGGLHKALVDEELAAA</sequence>
<feature type="domain" description="FAD/NAD(P)-binding" evidence="4">
    <location>
        <begin position="10"/>
        <end position="129"/>
    </location>
</feature>
<dbReference type="Pfam" id="PF07992">
    <property type="entry name" value="Pyr_redox_2"/>
    <property type="match status" value="2"/>
</dbReference>
<dbReference type="SUPFAM" id="SSF51905">
    <property type="entry name" value="FAD/NAD(P)-binding domain"/>
    <property type="match status" value="1"/>
</dbReference>
<dbReference type="GO" id="GO:0097237">
    <property type="term" value="P:cellular response to toxic substance"/>
    <property type="evidence" value="ECO:0007669"/>
    <property type="project" value="UniProtKB-ARBA"/>
</dbReference>
<dbReference type="InterPro" id="IPR050097">
    <property type="entry name" value="Ferredoxin-NADP_redctase_2"/>
</dbReference>
<proteinExistence type="evidence at transcript level"/>
<accession>A0A7G4YWH4</accession>
<evidence type="ECO:0000256" key="2">
    <source>
        <dbReference type="ARBA" id="ARBA00022630"/>
    </source>
</evidence>
<comment type="similarity">
    <text evidence="1">Belongs to the class-II pyridine nucleotide-disulfide oxidoreductase family.</text>
</comment>
<feature type="domain" description="FAD/NAD(P)-binding" evidence="4">
    <location>
        <begin position="251"/>
        <end position="304"/>
    </location>
</feature>
<dbReference type="GO" id="GO:0016491">
    <property type="term" value="F:oxidoreductase activity"/>
    <property type="evidence" value="ECO:0007669"/>
    <property type="project" value="UniProtKB-KW"/>
</dbReference>